<dbReference type="Proteomes" id="UP001732780">
    <property type="component" value="Chromosome 18"/>
</dbReference>
<evidence type="ECO:0000313" key="2">
    <source>
        <dbReference type="RefSeq" id="XP_074201524.1"/>
    </source>
</evidence>
<evidence type="ECO:0000313" key="1">
    <source>
        <dbReference type="Proteomes" id="UP001732780"/>
    </source>
</evidence>
<protein>
    <submittedName>
        <fullName evidence="2">LOW QUALITY PROTEIN: KH domain-containing protein 3</fullName>
    </submittedName>
</protein>
<organism evidence="1 2">
    <name type="scientific">Camelus bactrianus</name>
    <name type="common">Bactrian camel</name>
    <dbReference type="NCBI Taxonomy" id="9837"/>
    <lineage>
        <taxon>Eukaryota</taxon>
        <taxon>Metazoa</taxon>
        <taxon>Chordata</taxon>
        <taxon>Craniata</taxon>
        <taxon>Vertebrata</taxon>
        <taxon>Euteleostomi</taxon>
        <taxon>Mammalia</taxon>
        <taxon>Eutheria</taxon>
        <taxon>Laurasiatheria</taxon>
        <taxon>Artiodactyla</taxon>
        <taxon>Tylopoda</taxon>
        <taxon>Camelidae</taxon>
        <taxon>Camelus</taxon>
    </lineage>
</organism>
<proteinExistence type="predicted"/>
<name>A0AC58NUS4_CAMBA</name>
<reference evidence="2" key="1">
    <citation type="submission" date="2025-08" db="UniProtKB">
        <authorList>
            <consortium name="RefSeq"/>
        </authorList>
    </citation>
    <scope>IDENTIFICATION</scope>
    <source>
        <tissue evidence="2">Blood</tissue>
    </source>
</reference>
<keyword evidence="1" id="KW-1185">Reference proteome</keyword>
<dbReference type="RefSeq" id="XP_074201524.1">
    <property type="nucleotide sequence ID" value="XM_074345423.1"/>
</dbReference>
<sequence length="209" mass="23552">MRRAREVERHSALEIRPGRSCSRQSPPLRLRARCSMAAPKRFPTLTQLQQRERCCLFEVLGNLTKRPCWLYAEYLRAPKVMLLEAWPVEAIFGEWVRKGRPTLSSPSPPPAPSWLRPKASLCGGPGPRPVPLCRLCSQVSLLAACLLPAQAGKESTSQCVSQTVLHVRRWGPEGEAEILILAWPYYQKDVSSVIMSLADYHRQVRDPGQ</sequence>
<accession>A0AC58NUS4</accession>
<gene>
    <name evidence="2" type="primary">KHDC3L</name>
</gene>